<comment type="caution">
    <text evidence="2">The sequence shown here is derived from an EMBL/GenBank/DDBJ whole genome shotgun (WGS) entry which is preliminary data.</text>
</comment>
<evidence type="ECO:0008006" key="4">
    <source>
        <dbReference type="Google" id="ProtNLM"/>
    </source>
</evidence>
<protein>
    <recommendedName>
        <fullName evidence="4">DUF397 domain-containing protein</fullName>
    </recommendedName>
</protein>
<name>A0ABN3W080_9ACTN</name>
<dbReference type="EMBL" id="BAAAVI010000027">
    <property type="protein sequence ID" value="GAA2878160.1"/>
    <property type="molecule type" value="Genomic_DNA"/>
</dbReference>
<dbReference type="Proteomes" id="UP001500831">
    <property type="component" value="Unassembled WGS sequence"/>
</dbReference>
<evidence type="ECO:0000313" key="3">
    <source>
        <dbReference type="Proteomes" id="UP001500831"/>
    </source>
</evidence>
<evidence type="ECO:0000313" key="2">
    <source>
        <dbReference type="EMBL" id="GAA2878160.1"/>
    </source>
</evidence>
<keyword evidence="3" id="KW-1185">Reference proteome</keyword>
<organism evidence="2 3">
    <name type="scientific">Streptosporangium fragile</name>
    <dbReference type="NCBI Taxonomy" id="46186"/>
    <lineage>
        <taxon>Bacteria</taxon>
        <taxon>Bacillati</taxon>
        <taxon>Actinomycetota</taxon>
        <taxon>Actinomycetes</taxon>
        <taxon>Streptosporangiales</taxon>
        <taxon>Streptosporangiaceae</taxon>
        <taxon>Streptosporangium</taxon>
    </lineage>
</organism>
<feature type="region of interest" description="Disordered" evidence="1">
    <location>
        <begin position="1"/>
        <end position="35"/>
    </location>
</feature>
<accession>A0ABN3W080</accession>
<gene>
    <name evidence="2" type="ORF">GCM10010517_40140</name>
</gene>
<proteinExistence type="predicted"/>
<sequence>MPPGGKQFPMTRDGLGPTLNNCPGRVGLRRTRVSRAQRRKEGLEFYSPVGDTEAIVGRFAAAHSGTTIEE</sequence>
<reference evidence="2 3" key="1">
    <citation type="journal article" date="2019" name="Int. J. Syst. Evol. Microbiol.">
        <title>The Global Catalogue of Microorganisms (GCM) 10K type strain sequencing project: providing services to taxonomists for standard genome sequencing and annotation.</title>
        <authorList>
            <consortium name="The Broad Institute Genomics Platform"/>
            <consortium name="The Broad Institute Genome Sequencing Center for Infectious Disease"/>
            <person name="Wu L."/>
            <person name="Ma J."/>
        </authorList>
    </citation>
    <scope>NUCLEOTIDE SEQUENCE [LARGE SCALE GENOMIC DNA]</scope>
    <source>
        <strain evidence="2 3">JCM 6242</strain>
    </source>
</reference>
<evidence type="ECO:0000256" key="1">
    <source>
        <dbReference type="SAM" id="MobiDB-lite"/>
    </source>
</evidence>